<evidence type="ECO:0000313" key="2">
    <source>
        <dbReference type="Proteomes" id="UP001497535"/>
    </source>
</evidence>
<proteinExistence type="predicted"/>
<sequence length="100" mass="12113">MNLTCELGKSRKMMRWGHYGYYITRKESQEFEPRLSYKCIKKVFDEMWQSYNLINGNCAIWASDFYGRICCDESDDEWKATRYCVRKLNPFSLYIPTVQY</sequence>
<protein>
    <submittedName>
        <fullName evidence="1">Uncharacterized protein</fullName>
    </submittedName>
</protein>
<keyword evidence="2" id="KW-1185">Reference proteome</keyword>
<accession>A0ACB1AFD6</accession>
<reference evidence="1" key="1">
    <citation type="submission" date="2023-11" db="EMBL/GenBank/DDBJ databases">
        <authorList>
            <person name="Poullet M."/>
        </authorList>
    </citation>
    <scope>NUCLEOTIDE SEQUENCE</scope>
    <source>
        <strain evidence="1">E1834</strain>
    </source>
</reference>
<dbReference type="EMBL" id="CAVMJV010000081">
    <property type="protein sequence ID" value="CAK5090165.1"/>
    <property type="molecule type" value="Genomic_DNA"/>
</dbReference>
<evidence type="ECO:0000313" key="1">
    <source>
        <dbReference type="EMBL" id="CAK5090165.1"/>
    </source>
</evidence>
<organism evidence="1 2">
    <name type="scientific">Meloidogyne enterolobii</name>
    <name type="common">Root-knot nematode worm</name>
    <name type="synonym">Meloidogyne mayaguensis</name>
    <dbReference type="NCBI Taxonomy" id="390850"/>
    <lineage>
        <taxon>Eukaryota</taxon>
        <taxon>Metazoa</taxon>
        <taxon>Ecdysozoa</taxon>
        <taxon>Nematoda</taxon>
        <taxon>Chromadorea</taxon>
        <taxon>Rhabditida</taxon>
        <taxon>Tylenchina</taxon>
        <taxon>Tylenchomorpha</taxon>
        <taxon>Tylenchoidea</taxon>
        <taxon>Meloidogynidae</taxon>
        <taxon>Meloidogyninae</taxon>
        <taxon>Meloidogyne</taxon>
    </lineage>
</organism>
<name>A0ACB1AFD6_MELEN</name>
<comment type="caution">
    <text evidence="1">The sequence shown here is derived from an EMBL/GenBank/DDBJ whole genome shotgun (WGS) entry which is preliminary data.</text>
</comment>
<dbReference type="Proteomes" id="UP001497535">
    <property type="component" value="Unassembled WGS sequence"/>
</dbReference>
<gene>
    <name evidence="1" type="ORF">MENTE1834_LOCUS37935</name>
</gene>